<evidence type="ECO:0000313" key="8">
    <source>
        <dbReference type="Proteomes" id="UP000799536"/>
    </source>
</evidence>
<dbReference type="InterPro" id="IPR016166">
    <property type="entry name" value="FAD-bd_PCMH"/>
</dbReference>
<keyword evidence="4" id="KW-0560">Oxidoreductase</keyword>
<sequence length="495" mass="54609">MLYATTLSLLALAFFSLASGTPSVASVYDCTKAKGVPIVKPGDSSFAELAEPFNLRLRYTPKVIVLPTTAQHISDAIICAGEEDGKIKIQARGGGHSYASFSSGGQDGSMIINLQNFQDIKLDKETNLVRVGGGVRLGNLAQGIYDQGKRALPHGTCPGVGIGGHATHGGYGYTSRTWGLALDTIVGLDVVLPNGTITYITDKQHPDIYWALRGASESFGVVYNFYMKTNPAPQKITYFQFHWNEILGSRQDFIDTFRHIQDFATNSSVIDERITFGLYIDGSTYRLTGSTFGPLDEFNEKIKPELFRTIKAPSSSTVESVDWIPFLISLSDQDSLAEPLTGYDKHDTFFAKSITVPESDGLSDAALGAFHDHINNDQNPESWYTIINLYGGPKSAVNAKTKEFASYAERNSLWVFQNYGVQTSSMPFIQKINDVILQAQPQTRFGAYINYVDPTLDAKTAHELYYGQETYEKLERIKKVVDPKMLFWNPQAIGA</sequence>
<dbReference type="OrthoDB" id="407275at2759"/>
<proteinExistence type="inferred from homology"/>
<feature type="domain" description="FAD-binding PCMH-type" evidence="6">
    <location>
        <begin position="57"/>
        <end position="232"/>
    </location>
</feature>
<evidence type="ECO:0000256" key="5">
    <source>
        <dbReference type="SAM" id="SignalP"/>
    </source>
</evidence>
<feature type="signal peptide" evidence="5">
    <location>
        <begin position="1"/>
        <end position="20"/>
    </location>
</feature>
<dbReference type="Pfam" id="PF01565">
    <property type="entry name" value="FAD_binding_4"/>
    <property type="match status" value="1"/>
</dbReference>
<evidence type="ECO:0000256" key="4">
    <source>
        <dbReference type="ARBA" id="ARBA00023002"/>
    </source>
</evidence>
<dbReference type="Pfam" id="PF08031">
    <property type="entry name" value="BBE"/>
    <property type="match status" value="1"/>
</dbReference>
<dbReference type="InterPro" id="IPR006094">
    <property type="entry name" value="Oxid_FAD_bind_N"/>
</dbReference>
<dbReference type="PANTHER" id="PTHR42973">
    <property type="entry name" value="BINDING OXIDOREDUCTASE, PUTATIVE (AFU_ORTHOLOGUE AFUA_1G17690)-RELATED"/>
    <property type="match status" value="1"/>
</dbReference>
<dbReference type="AlphaFoldDB" id="A0A9P4N210"/>
<dbReference type="Proteomes" id="UP000799536">
    <property type="component" value="Unassembled WGS sequence"/>
</dbReference>
<evidence type="ECO:0000259" key="6">
    <source>
        <dbReference type="PROSITE" id="PS51387"/>
    </source>
</evidence>
<comment type="caution">
    <text evidence="7">The sequence shown here is derived from an EMBL/GenBank/DDBJ whole genome shotgun (WGS) entry which is preliminary data.</text>
</comment>
<dbReference type="InterPro" id="IPR036318">
    <property type="entry name" value="FAD-bd_PCMH-like_sf"/>
</dbReference>
<keyword evidence="5" id="KW-0732">Signal</keyword>
<dbReference type="InterPro" id="IPR012951">
    <property type="entry name" value="BBE"/>
</dbReference>
<dbReference type="Gene3D" id="3.30.465.10">
    <property type="match status" value="1"/>
</dbReference>
<dbReference type="Gene3D" id="3.40.462.20">
    <property type="match status" value="1"/>
</dbReference>
<accession>A0A9P4N210</accession>
<keyword evidence="2" id="KW-0285">Flavoprotein</keyword>
<name>A0A9P4N210_9PLEO</name>
<feature type="chain" id="PRO_5040157021" evidence="5">
    <location>
        <begin position="21"/>
        <end position="495"/>
    </location>
</feature>
<dbReference type="PANTHER" id="PTHR42973:SF15">
    <property type="entry name" value="FAD-BINDING PCMH-TYPE DOMAIN-CONTAINING PROTEIN"/>
    <property type="match status" value="1"/>
</dbReference>
<keyword evidence="8" id="KW-1185">Reference proteome</keyword>
<dbReference type="EMBL" id="ML993878">
    <property type="protein sequence ID" value="KAF2204350.1"/>
    <property type="molecule type" value="Genomic_DNA"/>
</dbReference>
<dbReference type="PROSITE" id="PS51387">
    <property type="entry name" value="FAD_PCMH"/>
    <property type="match status" value="1"/>
</dbReference>
<dbReference type="InterPro" id="IPR050416">
    <property type="entry name" value="FAD-linked_Oxidoreductase"/>
</dbReference>
<dbReference type="GO" id="GO:0071949">
    <property type="term" value="F:FAD binding"/>
    <property type="evidence" value="ECO:0007669"/>
    <property type="project" value="InterPro"/>
</dbReference>
<dbReference type="SUPFAM" id="SSF56176">
    <property type="entry name" value="FAD-binding/transporter-associated domain-like"/>
    <property type="match status" value="1"/>
</dbReference>
<reference evidence="7" key="1">
    <citation type="journal article" date="2020" name="Stud. Mycol.">
        <title>101 Dothideomycetes genomes: a test case for predicting lifestyles and emergence of pathogens.</title>
        <authorList>
            <person name="Haridas S."/>
            <person name="Albert R."/>
            <person name="Binder M."/>
            <person name="Bloem J."/>
            <person name="Labutti K."/>
            <person name="Salamov A."/>
            <person name="Andreopoulos B."/>
            <person name="Baker S."/>
            <person name="Barry K."/>
            <person name="Bills G."/>
            <person name="Bluhm B."/>
            <person name="Cannon C."/>
            <person name="Castanera R."/>
            <person name="Culley D."/>
            <person name="Daum C."/>
            <person name="Ezra D."/>
            <person name="Gonzalez J."/>
            <person name="Henrissat B."/>
            <person name="Kuo A."/>
            <person name="Liang C."/>
            <person name="Lipzen A."/>
            <person name="Lutzoni F."/>
            <person name="Magnuson J."/>
            <person name="Mondo S."/>
            <person name="Nolan M."/>
            <person name="Ohm R."/>
            <person name="Pangilinan J."/>
            <person name="Park H.-J."/>
            <person name="Ramirez L."/>
            <person name="Alfaro M."/>
            <person name="Sun H."/>
            <person name="Tritt A."/>
            <person name="Yoshinaga Y."/>
            <person name="Zwiers L.-H."/>
            <person name="Turgeon B."/>
            <person name="Goodwin S."/>
            <person name="Spatafora J."/>
            <person name="Crous P."/>
            <person name="Grigoriev I."/>
        </authorList>
    </citation>
    <scope>NUCLEOTIDE SEQUENCE</scope>
    <source>
        <strain evidence="7">ATCC 74209</strain>
    </source>
</reference>
<organism evidence="7 8">
    <name type="scientific">Delitschia confertaspora ATCC 74209</name>
    <dbReference type="NCBI Taxonomy" id="1513339"/>
    <lineage>
        <taxon>Eukaryota</taxon>
        <taxon>Fungi</taxon>
        <taxon>Dikarya</taxon>
        <taxon>Ascomycota</taxon>
        <taxon>Pezizomycotina</taxon>
        <taxon>Dothideomycetes</taxon>
        <taxon>Pleosporomycetidae</taxon>
        <taxon>Pleosporales</taxon>
        <taxon>Delitschiaceae</taxon>
        <taxon>Delitschia</taxon>
    </lineage>
</organism>
<evidence type="ECO:0000256" key="3">
    <source>
        <dbReference type="ARBA" id="ARBA00022827"/>
    </source>
</evidence>
<keyword evidence="3" id="KW-0274">FAD</keyword>
<evidence type="ECO:0000256" key="1">
    <source>
        <dbReference type="ARBA" id="ARBA00005466"/>
    </source>
</evidence>
<evidence type="ECO:0000313" key="7">
    <source>
        <dbReference type="EMBL" id="KAF2204350.1"/>
    </source>
</evidence>
<comment type="similarity">
    <text evidence="1">Belongs to the oxygen-dependent FAD-linked oxidoreductase family.</text>
</comment>
<dbReference type="InterPro" id="IPR016169">
    <property type="entry name" value="FAD-bd_PCMH_sub2"/>
</dbReference>
<evidence type="ECO:0000256" key="2">
    <source>
        <dbReference type="ARBA" id="ARBA00022630"/>
    </source>
</evidence>
<gene>
    <name evidence="7" type="ORF">GQ43DRAFT_494464</name>
</gene>
<protein>
    <submittedName>
        <fullName evidence="7">FAD-binding domain-containing protein</fullName>
    </submittedName>
</protein>
<dbReference type="GO" id="GO:0016491">
    <property type="term" value="F:oxidoreductase activity"/>
    <property type="evidence" value="ECO:0007669"/>
    <property type="project" value="UniProtKB-KW"/>
</dbReference>